<feature type="region of interest" description="Disordered" evidence="2">
    <location>
        <begin position="57"/>
        <end position="98"/>
    </location>
</feature>
<dbReference type="Pfam" id="PF25701">
    <property type="entry name" value="RRM_YTH1"/>
    <property type="match status" value="1"/>
</dbReference>
<dbReference type="EMBL" id="CAJPDR010000903">
    <property type="protein sequence ID" value="CAF9943140.1"/>
    <property type="molecule type" value="Genomic_DNA"/>
</dbReference>
<feature type="compositionally biased region" description="Low complexity" evidence="2">
    <location>
        <begin position="274"/>
        <end position="290"/>
    </location>
</feature>
<proteinExistence type="predicted"/>
<reference evidence="5" key="1">
    <citation type="submission" date="2021-03" db="EMBL/GenBank/DDBJ databases">
        <authorList>
            <person name="Tagirdzhanova G."/>
        </authorList>
    </citation>
    <scope>NUCLEOTIDE SEQUENCE</scope>
</reference>
<feature type="region of interest" description="Disordered" evidence="2">
    <location>
        <begin position="254"/>
        <end position="299"/>
    </location>
</feature>
<dbReference type="PANTHER" id="PTHR12357">
    <property type="entry name" value="YTH YT521-B HOMOLOGY DOMAIN-CONTAINING"/>
    <property type="match status" value="1"/>
</dbReference>
<dbReference type="InterPro" id="IPR007275">
    <property type="entry name" value="YTH_domain"/>
</dbReference>
<dbReference type="Gene3D" id="3.30.70.330">
    <property type="match status" value="1"/>
</dbReference>
<evidence type="ECO:0000313" key="6">
    <source>
        <dbReference type="Proteomes" id="UP000664203"/>
    </source>
</evidence>
<gene>
    <name evidence="5" type="ORF">ALECFALPRED_010694</name>
</gene>
<evidence type="ECO:0000256" key="1">
    <source>
        <dbReference type="PROSITE-ProRule" id="PRU00176"/>
    </source>
</evidence>
<dbReference type="Gene3D" id="3.10.590.10">
    <property type="entry name" value="ph1033 like domains"/>
    <property type="match status" value="1"/>
</dbReference>
<dbReference type="InterPro" id="IPR035979">
    <property type="entry name" value="RBD_domain_sf"/>
</dbReference>
<dbReference type="InterPro" id="IPR057720">
    <property type="entry name" value="RRM_YTH1"/>
</dbReference>
<feature type="domain" description="RRM" evidence="3">
    <location>
        <begin position="171"/>
        <end position="256"/>
    </location>
</feature>
<name>A0A8H3J9L2_9LECA</name>
<dbReference type="SUPFAM" id="SSF54928">
    <property type="entry name" value="RNA-binding domain, RBD"/>
    <property type="match status" value="1"/>
</dbReference>
<evidence type="ECO:0000256" key="2">
    <source>
        <dbReference type="SAM" id="MobiDB-lite"/>
    </source>
</evidence>
<evidence type="ECO:0000259" key="4">
    <source>
        <dbReference type="PROSITE" id="PS50882"/>
    </source>
</evidence>
<dbReference type="InterPro" id="IPR000504">
    <property type="entry name" value="RRM_dom"/>
</dbReference>
<dbReference type="GO" id="GO:0005654">
    <property type="term" value="C:nucleoplasm"/>
    <property type="evidence" value="ECO:0007669"/>
    <property type="project" value="TreeGrafter"/>
</dbReference>
<sequence length="547" mass="60643">MRAAGQTLQTQTLEWQGIPHQHTDPIPFHSQVYLSQYYYADYQSPHVVQPLSPRQAHLHTSSWGTTPPVPHQTRQSHSYHPPLHYPSSPPSVSHYLDPYSPATPQPFSYINHNHTGDPGRLHHGTGENHLQCPTAGLMTTIVIKTDSANNSASNSPGVLRGPPRKPRQSGHALWVGNLPRSTDIMKLKEHFSVAATATIESVFWISKSNSAFVNYRTEEALSDAQKRFHDSKFEEVRLVCRVRRTGIPISIAGSTAVRPGDDKGRAPSVAVEDSVGSTESERSSSNLSGLPRGSEMDAKAPSVNHAKTRFFIMKSLATEDLESSVRDGQWVTQQHNETTLNEAFVCAEEVFLIFSANKSGEYFGYARMSGLIKGQSPRPRPTRPAEDALKTCGSNMPEMFFTPGTACAPEGAIFIDAYRDTIFWEADIASQDNSSPKVVSEAHEARVGEEGAAPAKNKECDLSSPFKVEWMSKTRLPFYRTRGLRNSWNGNREVKVARDGTELETDVGIRLLELFHQPMMPVFWDSNGYTPAGLQTLSPAQQYVLPF</sequence>
<dbReference type="PROSITE" id="PS50102">
    <property type="entry name" value="RRM"/>
    <property type="match status" value="1"/>
</dbReference>
<keyword evidence="6" id="KW-1185">Reference proteome</keyword>
<dbReference type="InterPro" id="IPR012677">
    <property type="entry name" value="Nucleotide-bd_a/b_plait_sf"/>
</dbReference>
<comment type="caution">
    <text evidence="5">The sequence shown here is derived from an EMBL/GenBank/DDBJ whole genome shotgun (WGS) entry which is preliminary data.</text>
</comment>
<protein>
    <recommendedName>
        <fullName evidence="7">YTH domain-containing protein</fullName>
    </recommendedName>
</protein>
<dbReference type="SMART" id="SM00360">
    <property type="entry name" value="RRM"/>
    <property type="match status" value="1"/>
</dbReference>
<evidence type="ECO:0000259" key="3">
    <source>
        <dbReference type="PROSITE" id="PS50102"/>
    </source>
</evidence>
<dbReference type="OrthoDB" id="306690at2759"/>
<evidence type="ECO:0000313" key="5">
    <source>
        <dbReference type="EMBL" id="CAF9943140.1"/>
    </source>
</evidence>
<dbReference type="GO" id="GO:0000381">
    <property type="term" value="P:regulation of alternative mRNA splicing, via spliceosome"/>
    <property type="evidence" value="ECO:0007669"/>
    <property type="project" value="TreeGrafter"/>
</dbReference>
<feature type="region of interest" description="Disordered" evidence="2">
    <location>
        <begin position="147"/>
        <end position="171"/>
    </location>
</feature>
<organism evidence="5 6">
    <name type="scientific">Alectoria fallacina</name>
    <dbReference type="NCBI Taxonomy" id="1903189"/>
    <lineage>
        <taxon>Eukaryota</taxon>
        <taxon>Fungi</taxon>
        <taxon>Dikarya</taxon>
        <taxon>Ascomycota</taxon>
        <taxon>Pezizomycotina</taxon>
        <taxon>Lecanoromycetes</taxon>
        <taxon>OSLEUM clade</taxon>
        <taxon>Lecanoromycetidae</taxon>
        <taxon>Lecanorales</taxon>
        <taxon>Lecanorineae</taxon>
        <taxon>Parmeliaceae</taxon>
        <taxon>Alectoria</taxon>
    </lineage>
</organism>
<dbReference type="GO" id="GO:0003729">
    <property type="term" value="F:mRNA binding"/>
    <property type="evidence" value="ECO:0007669"/>
    <property type="project" value="TreeGrafter"/>
</dbReference>
<dbReference type="GO" id="GO:1990247">
    <property type="term" value="F:N6-methyladenosine-containing RNA reader activity"/>
    <property type="evidence" value="ECO:0007669"/>
    <property type="project" value="TreeGrafter"/>
</dbReference>
<keyword evidence="1" id="KW-0694">RNA-binding</keyword>
<dbReference type="Pfam" id="PF04146">
    <property type="entry name" value="YTH"/>
    <property type="match status" value="1"/>
</dbReference>
<dbReference type="GO" id="GO:0000398">
    <property type="term" value="P:mRNA splicing, via spliceosome"/>
    <property type="evidence" value="ECO:0007669"/>
    <property type="project" value="TreeGrafter"/>
</dbReference>
<dbReference type="Proteomes" id="UP000664203">
    <property type="component" value="Unassembled WGS sequence"/>
</dbReference>
<dbReference type="CDD" id="cd21134">
    <property type="entry name" value="YTH"/>
    <property type="match status" value="1"/>
</dbReference>
<dbReference type="PANTHER" id="PTHR12357:SF3">
    <property type="entry name" value="YTH DOMAIN-CONTAINING PROTEIN 1"/>
    <property type="match status" value="1"/>
</dbReference>
<accession>A0A8H3J9L2</accession>
<dbReference type="PROSITE" id="PS50882">
    <property type="entry name" value="YTH"/>
    <property type="match status" value="1"/>
</dbReference>
<dbReference type="AlphaFoldDB" id="A0A8H3J9L2"/>
<dbReference type="CDD" id="cd00590">
    <property type="entry name" value="RRM_SF"/>
    <property type="match status" value="1"/>
</dbReference>
<dbReference type="InterPro" id="IPR045168">
    <property type="entry name" value="YTH_prot"/>
</dbReference>
<feature type="domain" description="YTH" evidence="4">
    <location>
        <begin position="308"/>
        <end position="515"/>
    </location>
</feature>
<evidence type="ECO:0008006" key="7">
    <source>
        <dbReference type="Google" id="ProtNLM"/>
    </source>
</evidence>
<feature type="compositionally biased region" description="Polar residues" evidence="2">
    <location>
        <begin position="147"/>
        <end position="156"/>
    </location>
</feature>